<dbReference type="CDD" id="cd00082">
    <property type="entry name" value="HisKA"/>
    <property type="match status" value="1"/>
</dbReference>
<evidence type="ECO:0000256" key="3">
    <source>
        <dbReference type="ARBA" id="ARBA00022553"/>
    </source>
</evidence>
<feature type="domain" description="Histidine kinase" evidence="6">
    <location>
        <begin position="167"/>
        <end position="386"/>
    </location>
</feature>
<dbReference type="InterPro" id="IPR036097">
    <property type="entry name" value="HisK_dim/P_sf"/>
</dbReference>
<feature type="region of interest" description="Disordered" evidence="5">
    <location>
        <begin position="386"/>
        <end position="408"/>
    </location>
</feature>
<dbReference type="Pfam" id="PF00512">
    <property type="entry name" value="HisKA"/>
    <property type="match status" value="1"/>
</dbReference>
<dbReference type="SMART" id="SM00387">
    <property type="entry name" value="HATPase_c"/>
    <property type="match status" value="1"/>
</dbReference>
<organism evidence="8 9">
    <name type="scientific">Luteimonas vadosa</name>
    <dbReference type="NCBI Taxonomy" id="1165507"/>
    <lineage>
        <taxon>Bacteria</taxon>
        <taxon>Pseudomonadati</taxon>
        <taxon>Pseudomonadota</taxon>
        <taxon>Gammaproteobacteria</taxon>
        <taxon>Lysobacterales</taxon>
        <taxon>Lysobacteraceae</taxon>
        <taxon>Luteimonas</taxon>
    </lineage>
</organism>
<evidence type="ECO:0000259" key="7">
    <source>
        <dbReference type="PROSITE" id="PS50110"/>
    </source>
</evidence>
<dbReference type="Gene3D" id="3.30.565.10">
    <property type="entry name" value="Histidine kinase-like ATPase, C-terminal domain"/>
    <property type="match status" value="1"/>
</dbReference>
<dbReference type="SUPFAM" id="SSF47384">
    <property type="entry name" value="Homodimeric domain of signal transducing histidine kinase"/>
    <property type="match status" value="1"/>
</dbReference>
<dbReference type="CDD" id="cd17580">
    <property type="entry name" value="REC_2_DhkD-like"/>
    <property type="match status" value="1"/>
</dbReference>
<dbReference type="PROSITE" id="PS50109">
    <property type="entry name" value="HIS_KIN"/>
    <property type="match status" value="1"/>
</dbReference>
<dbReference type="Gene3D" id="3.40.50.2300">
    <property type="match status" value="1"/>
</dbReference>
<dbReference type="InterPro" id="IPR003594">
    <property type="entry name" value="HATPase_dom"/>
</dbReference>
<evidence type="ECO:0000256" key="5">
    <source>
        <dbReference type="SAM" id="MobiDB-lite"/>
    </source>
</evidence>
<keyword evidence="3 4" id="KW-0597">Phosphoprotein</keyword>
<dbReference type="InterPro" id="IPR003661">
    <property type="entry name" value="HisK_dim/P_dom"/>
</dbReference>
<dbReference type="SMART" id="SM00388">
    <property type="entry name" value="HisKA"/>
    <property type="match status" value="1"/>
</dbReference>
<comment type="catalytic activity">
    <reaction evidence="1">
        <text>ATP + protein L-histidine = ADP + protein N-phospho-L-histidine.</text>
        <dbReference type="EC" id="2.7.13.3"/>
    </reaction>
</comment>
<dbReference type="EMBL" id="BAABJY010000002">
    <property type="protein sequence ID" value="GAA4863082.1"/>
    <property type="molecule type" value="Genomic_DNA"/>
</dbReference>
<dbReference type="InterPro" id="IPR005467">
    <property type="entry name" value="His_kinase_dom"/>
</dbReference>
<dbReference type="SUPFAM" id="SSF55874">
    <property type="entry name" value="ATPase domain of HSP90 chaperone/DNA topoisomerase II/histidine kinase"/>
    <property type="match status" value="1"/>
</dbReference>
<feature type="domain" description="Response regulatory" evidence="7">
    <location>
        <begin position="411"/>
        <end position="527"/>
    </location>
</feature>
<dbReference type="PRINTS" id="PR00344">
    <property type="entry name" value="BCTRLSENSOR"/>
</dbReference>
<proteinExistence type="predicted"/>
<dbReference type="PANTHER" id="PTHR43547">
    <property type="entry name" value="TWO-COMPONENT HISTIDINE KINASE"/>
    <property type="match status" value="1"/>
</dbReference>
<dbReference type="PANTHER" id="PTHR43547:SF2">
    <property type="entry name" value="HYBRID SIGNAL TRANSDUCTION HISTIDINE KINASE C"/>
    <property type="match status" value="1"/>
</dbReference>
<evidence type="ECO:0000256" key="2">
    <source>
        <dbReference type="ARBA" id="ARBA00012438"/>
    </source>
</evidence>
<sequence>MTSTAPPDPRHQVVLLLATARDADLTRELLARSGISARACPAAAQLMAEVERGAGAVLVSEECLGAHGGHTALAGALQSQPRWSDLPVLLLTRGGSDSLEVGDALALLRNVTLLERPLHVAALVSTVDAALRARRRQYEVQEQMQQLEAARDQQVRAVQQKDEFLAMLAHELRNPLAPIRNALHVLDADDSDPARRQQLRGVMRRQVDHMVRLVDDLLEASRLSRGRIMLHRGPGDLRDALRSAIEIAMPGIEAGGLSLDVDWPDEPLPVHLDAVRIAQVFGNLLNNAAKFGSENGHIAVTMRRERNEAVVEIRDDGAGIAPDLLPRVFDLFAQGPRESANGFTEGLGIGLALVRTLVELHGGRVEAASDGEDQGATFTVRLPLASGAEADPPSESAQEPIPTPPGTRGLRVLAVDDNVDAAQTLGLVLQSLGLVPRVAHGGAEALAATEAFEPDVILLDIGMPEMDGYTVARRIRGEARYGNPVLVAVTGWSDTHDIARSTEAGFDHHLAKPVDIGQLQALLRDIASGRE</sequence>
<dbReference type="RefSeq" id="WP_345294805.1">
    <property type="nucleotide sequence ID" value="NZ_BAABJY010000002.1"/>
</dbReference>
<accession>A0ABP9DY03</accession>
<dbReference type="SUPFAM" id="SSF52172">
    <property type="entry name" value="CheY-like"/>
    <property type="match status" value="2"/>
</dbReference>
<evidence type="ECO:0000313" key="8">
    <source>
        <dbReference type="EMBL" id="GAA4863082.1"/>
    </source>
</evidence>
<gene>
    <name evidence="8" type="ORF">GCM10023332_14000</name>
</gene>
<dbReference type="SMART" id="SM00448">
    <property type="entry name" value="REC"/>
    <property type="match status" value="1"/>
</dbReference>
<dbReference type="InterPro" id="IPR036890">
    <property type="entry name" value="HATPase_C_sf"/>
</dbReference>
<dbReference type="PROSITE" id="PS50110">
    <property type="entry name" value="RESPONSE_REGULATORY"/>
    <property type="match status" value="1"/>
</dbReference>
<dbReference type="Proteomes" id="UP001501323">
    <property type="component" value="Unassembled WGS sequence"/>
</dbReference>
<dbReference type="Pfam" id="PF02518">
    <property type="entry name" value="HATPase_c"/>
    <property type="match status" value="1"/>
</dbReference>
<evidence type="ECO:0000259" key="6">
    <source>
        <dbReference type="PROSITE" id="PS50109"/>
    </source>
</evidence>
<evidence type="ECO:0000313" key="9">
    <source>
        <dbReference type="Proteomes" id="UP001501323"/>
    </source>
</evidence>
<comment type="caution">
    <text evidence="8">The sequence shown here is derived from an EMBL/GenBank/DDBJ whole genome shotgun (WGS) entry which is preliminary data.</text>
</comment>
<reference evidence="9" key="1">
    <citation type="journal article" date="2019" name="Int. J. Syst. Evol. Microbiol.">
        <title>The Global Catalogue of Microorganisms (GCM) 10K type strain sequencing project: providing services to taxonomists for standard genome sequencing and annotation.</title>
        <authorList>
            <consortium name="The Broad Institute Genomics Platform"/>
            <consortium name="The Broad Institute Genome Sequencing Center for Infectious Disease"/>
            <person name="Wu L."/>
            <person name="Ma J."/>
        </authorList>
    </citation>
    <scope>NUCLEOTIDE SEQUENCE [LARGE SCALE GENOMIC DNA]</scope>
    <source>
        <strain evidence="9">JCM 18392</strain>
    </source>
</reference>
<name>A0ABP9DY03_9GAMM</name>
<dbReference type="EC" id="2.7.13.3" evidence="2"/>
<dbReference type="Gene3D" id="1.10.287.130">
    <property type="match status" value="1"/>
</dbReference>
<dbReference type="Pfam" id="PF00072">
    <property type="entry name" value="Response_reg"/>
    <property type="match status" value="1"/>
</dbReference>
<dbReference type="InterPro" id="IPR004358">
    <property type="entry name" value="Sig_transdc_His_kin-like_C"/>
</dbReference>
<evidence type="ECO:0000256" key="1">
    <source>
        <dbReference type="ARBA" id="ARBA00000085"/>
    </source>
</evidence>
<dbReference type="InterPro" id="IPR011006">
    <property type="entry name" value="CheY-like_superfamily"/>
</dbReference>
<protein>
    <recommendedName>
        <fullName evidence="2">histidine kinase</fullName>
        <ecNumber evidence="2">2.7.13.3</ecNumber>
    </recommendedName>
</protein>
<dbReference type="InterPro" id="IPR001789">
    <property type="entry name" value="Sig_transdc_resp-reg_receiver"/>
</dbReference>
<feature type="modified residue" description="4-aspartylphosphate" evidence="4">
    <location>
        <position position="460"/>
    </location>
</feature>
<evidence type="ECO:0000256" key="4">
    <source>
        <dbReference type="PROSITE-ProRule" id="PRU00169"/>
    </source>
</evidence>
<keyword evidence="9" id="KW-1185">Reference proteome</keyword>